<dbReference type="PANTHER" id="PTHR48081:SF8">
    <property type="entry name" value="ALPHA_BETA HYDROLASE FOLD-3 DOMAIN-CONTAINING PROTEIN-RELATED"/>
    <property type="match status" value="1"/>
</dbReference>
<dbReference type="InterPro" id="IPR029058">
    <property type="entry name" value="AB_hydrolase_fold"/>
</dbReference>
<keyword evidence="1" id="KW-0378">Hydrolase</keyword>
<dbReference type="GO" id="GO:0016787">
    <property type="term" value="F:hydrolase activity"/>
    <property type="evidence" value="ECO:0007669"/>
    <property type="project" value="UniProtKB-KW"/>
</dbReference>
<dbReference type="PANTHER" id="PTHR48081">
    <property type="entry name" value="AB HYDROLASE SUPERFAMILY PROTEIN C4A8.06C"/>
    <property type="match status" value="1"/>
</dbReference>
<evidence type="ECO:0000313" key="4">
    <source>
        <dbReference type="Proteomes" id="UP001310890"/>
    </source>
</evidence>
<dbReference type="Gene3D" id="3.40.50.1820">
    <property type="entry name" value="alpha/beta hydrolase"/>
    <property type="match status" value="1"/>
</dbReference>
<protein>
    <recommendedName>
        <fullName evidence="2">Alpha/beta hydrolase fold-3 domain-containing protein</fullName>
    </recommendedName>
</protein>
<gene>
    <name evidence="3" type="ORF">LTR62_005476</name>
</gene>
<dbReference type="AlphaFoldDB" id="A0AAN7YFE0"/>
<evidence type="ECO:0000256" key="1">
    <source>
        <dbReference type="ARBA" id="ARBA00022801"/>
    </source>
</evidence>
<sequence length="357" mass="40253">MLSTTTTTVTEECAQSHAIPESLVNKLDPEWVKLWNDHGRYQQRADEVSIEEYRKDPAAYSFTYPTWPGPDVHDVQDVQVPVTKPEGRIPVRVYTPKGHGPFPVHFNMHGGGWVLGGLKSEAAWCRSVCDRVGIKVVDIDYRMAPEFVFPAAIHDCWDTVKCFRANAAKFNIMPASISIGGLSAGGHMTAVMSHMARDEGVDLKLALMVVPSTDLRWSIASEPLRSEVASRYPSISLVENNPWGPRGRMSWFMDYWVPEQLGVRQAAVNDWMASPMLAENFTSLARTHIVTAEYDLSRDESHVYGDKLREHGNEVTMKCYQGMPHAFGHYNHPERGMRKSREYVDDTCEMIRSAHGL</sequence>
<feature type="domain" description="Alpha/beta hydrolase fold-3" evidence="2">
    <location>
        <begin position="107"/>
        <end position="327"/>
    </location>
</feature>
<dbReference type="Proteomes" id="UP001310890">
    <property type="component" value="Unassembled WGS sequence"/>
</dbReference>
<evidence type="ECO:0000259" key="2">
    <source>
        <dbReference type="Pfam" id="PF07859"/>
    </source>
</evidence>
<dbReference type="InterPro" id="IPR050300">
    <property type="entry name" value="GDXG_lipolytic_enzyme"/>
</dbReference>
<dbReference type="Pfam" id="PF07859">
    <property type="entry name" value="Abhydrolase_3"/>
    <property type="match status" value="1"/>
</dbReference>
<comment type="caution">
    <text evidence="3">The sequence shown here is derived from an EMBL/GenBank/DDBJ whole genome shotgun (WGS) entry which is preliminary data.</text>
</comment>
<evidence type="ECO:0000313" key="3">
    <source>
        <dbReference type="EMBL" id="KAK5110938.1"/>
    </source>
</evidence>
<dbReference type="EMBL" id="JAVRRL010000044">
    <property type="protein sequence ID" value="KAK5110938.1"/>
    <property type="molecule type" value="Genomic_DNA"/>
</dbReference>
<dbReference type="InterPro" id="IPR013094">
    <property type="entry name" value="AB_hydrolase_3"/>
</dbReference>
<name>A0AAN7YFE0_9PEZI</name>
<dbReference type="SUPFAM" id="SSF53474">
    <property type="entry name" value="alpha/beta-Hydrolases"/>
    <property type="match status" value="1"/>
</dbReference>
<organism evidence="3 4">
    <name type="scientific">Meristemomyces frigidus</name>
    <dbReference type="NCBI Taxonomy" id="1508187"/>
    <lineage>
        <taxon>Eukaryota</taxon>
        <taxon>Fungi</taxon>
        <taxon>Dikarya</taxon>
        <taxon>Ascomycota</taxon>
        <taxon>Pezizomycotina</taxon>
        <taxon>Dothideomycetes</taxon>
        <taxon>Dothideomycetidae</taxon>
        <taxon>Mycosphaerellales</taxon>
        <taxon>Teratosphaeriaceae</taxon>
        <taxon>Meristemomyces</taxon>
    </lineage>
</organism>
<proteinExistence type="predicted"/>
<reference evidence="3" key="1">
    <citation type="submission" date="2023-08" db="EMBL/GenBank/DDBJ databases">
        <title>Black Yeasts Isolated from many extreme environments.</title>
        <authorList>
            <person name="Coleine C."/>
            <person name="Stajich J.E."/>
            <person name="Selbmann L."/>
        </authorList>
    </citation>
    <scope>NUCLEOTIDE SEQUENCE</scope>
    <source>
        <strain evidence="3">CCFEE 5401</strain>
    </source>
</reference>
<accession>A0AAN7YFE0</accession>